<dbReference type="SUPFAM" id="SSF52518">
    <property type="entry name" value="Thiamin diphosphate-binding fold (THDP-binding)"/>
    <property type="match status" value="1"/>
</dbReference>
<gene>
    <name evidence="4" type="primary">korA1</name>
    <name evidence="4" type="ORF">dnl_14120</name>
</gene>
<dbReference type="FunFam" id="3.40.50.970:FF:000022">
    <property type="entry name" value="2-oxoglutarate ferredoxin oxidoreductase alpha subunit"/>
    <property type="match status" value="1"/>
</dbReference>
<dbReference type="Gene3D" id="3.40.50.970">
    <property type="match status" value="1"/>
</dbReference>
<accession>A0A975B5I8</accession>
<name>A0A975B5I8_9BACT</name>
<dbReference type="AlphaFoldDB" id="A0A975B5I8"/>
<dbReference type="EMBL" id="CP061799">
    <property type="protein sequence ID" value="QTA79158.1"/>
    <property type="molecule type" value="Genomic_DNA"/>
</dbReference>
<dbReference type="InterPro" id="IPR052368">
    <property type="entry name" value="2-oxoacid_oxidoreductase"/>
</dbReference>
<evidence type="ECO:0000313" key="4">
    <source>
        <dbReference type="EMBL" id="QTA79158.1"/>
    </source>
</evidence>
<dbReference type="Proteomes" id="UP000663720">
    <property type="component" value="Chromosome"/>
</dbReference>
<dbReference type="SUPFAM" id="SSF52922">
    <property type="entry name" value="TK C-terminal domain-like"/>
    <property type="match status" value="1"/>
</dbReference>
<proteinExistence type="predicted"/>
<dbReference type="InterPro" id="IPR033412">
    <property type="entry name" value="PFOR_II"/>
</dbReference>
<dbReference type="InterPro" id="IPR002880">
    <property type="entry name" value="Pyrv_Fd/Flavodoxin_OxRdtase_N"/>
</dbReference>
<dbReference type="NCBIfam" id="NF006412">
    <property type="entry name" value="PRK08659.1"/>
    <property type="match status" value="1"/>
</dbReference>
<organism evidence="4 5">
    <name type="scientific">Desulfonema limicola</name>
    <dbReference type="NCBI Taxonomy" id="45656"/>
    <lineage>
        <taxon>Bacteria</taxon>
        <taxon>Pseudomonadati</taxon>
        <taxon>Thermodesulfobacteriota</taxon>
        <taxon>Desulfobacteria</taxon>
        <taxon>Desulfobacterales</taxon>
        <taxon>Desulfococcaceae</taxon>
        <taxon>Desulfonema</taxon>
    </lineage>
</organism>
<evidence type="ECO:0000313" key="5">
    <source>
        <dbReference type="Proteomes" id="UP000663720"/>
    </source>
</evidence>
<feature type="domain" description="Pyruvate:ferredoxin oxidoreductase core" evidence="3">
    <location>
        <begin position="314"/>
        <end position="408"/>
    </location>
</feature>
<dbReference type="InterPro" id="IPR029061">
    <property type="entry name" value="THDP-binding"/>
</dbReference>
<dbReference type="InterPro" id="IPR009014">
    <property type="entry name" value="Transketo_C/PFOR_II"/>
</dbReference>
<keyword evidence="5" id="KW-1185">Reference proteome</keyword>
<dbReference type="Pfam" id="PF17147">
    <property type="entry name" value="PFOR_II"/>
    <property type="match status" value="1"/>
</dbReference>
<evidence type="ECO:0000259" key="2">
    <source>
        <dbReference type="Pfam" id="PF01855"/>
    </source>
</evidence>
<sequence>MKHQQPEVFDQNVRTKISEFAITMNYKNKNTEVKRMKKAVLTGEHFINGDVACAEGAIAAGCRFFGGYPITPATEVAEHISVRLPQVGGTFIQMEDEIAAMTSILGGAWTGVKTMTSTSGPGFSLMMETVGLAVVTETPCVIVNVQRGGPSTGLPTMGGQADMMQAKWGSHGDYEIIALAPSSPQEMFDLTITAFNLSEKYRTPVFIMSDEIVGHMSEKVVIPDPKKIKTISRPKPAGKKDRFKLYKPGPNGVAPMPSIGEGYNIHVTGLTHDEKGYPVMSVETQKEMMDRLLGKIRNNLDDIIMTEGYKLEDAEIVIVSYGVSARTSFTAVDTARKMGIKAGLLRLITVWPFPEKLIEKLSKKIKGFVTVEINMGQICREVQRCAGGRVPSYLAGHAGGTIITPDEVLKVLTEEAF</sequence>
<dbReference type="PANTHER" id="PTHR43088">
    <property type="entry name" value="SUBUNIT OF PYRUVATE:FLAVODOXIN OXIDOREDUCTASE-RELATED"/>
    <property type="match status" value="1"/>
</dbReference>
<dbReference type="Pfam" id="PF01855">
    <property type="entry name" value="POR_N"/>
    <property type="match status" value="1"/>
</dbReference>
<dbReference type="GO" id="GO:0016491">
    <property type="term" value="F:oxidoreductase activity"/>
    <property type="evidence" value="ECO:0007669"/>
    <property type="project" value="UniProtKB-KW"/>
</dbReference>
<feature type="domain" description="Pyruvate flavodoxin/ferredoxin oxidoreductase pyrimidine binding" evidence="2">
    <location>
        <begin position="55"/>
        <end position="289"/>
    </location>
</feature>
<dbReference type="CDD" id="cd07034">
    <property type="entry name" value="TPP_PYR_PFOR_IOR-alpha_like"/>
    <property type="match status" value="1"/>
</dbReference>
<keyword evidence="1" id="KW-0560">Oxidoreductase</keyword>
<dbReference type="Gene3D" id="3.40.50.920">
    <property type="match status" value="1"/>
</dbReference>
<dbReference type="PANTHER" id="PTHR43088:SF1">
    <property type="entry name" value="SUBUNIT OF PYRUVATE:FLAVODOXIN OXIDOREDUCTASE"/>
    <property type="match status" value="1"/>
</dbReference>
<evidence type="ECO:0000256" key="1">
    <source>
        <dbReference type="ARBA" id="ARBA00023002"/>
    </source>
</evidence>
<evidence type="ECO:0000259" key="3">
    <source>
        <dbReference type="Pfam" id="PF17147"/>
    </source>
</evidence>
<dbReference type="KEGG" id="dli:dnl_14120"/>
<reference evidence="4" key="1">
    <citation type="journal article" date="2021" name="Microb. Physiol.">
        <title>Proteogenomic Insights into the Physiology of Marine, Sulfate-Reducing, Filamentous Desulfonema limicola and Desulfonema magnum.</title>
        <authorList>
            <person name="Schnaars V."/>
            <person name="Wohlbrand L."/>
            <person name="Scheve S."/>
            <person name="Hinrichs C."/>
            <person name="Reinhardt R."/>
            <person name="Rabus R."/>
        </authorList>
    </citation>
    <scope>NUCLEOTIDE SEQUENCE</scope>
    <source>
        <strain evidence="4">5ac10</strain>
    </source>
</reference>
<protein>
    <submittedName>
        <fullName evidence="4">2-oxoglutarate synthase, subunit alpha</fullName>
    </submittedName>
</protein>